<evidence type="ECO:0000256" key="4">
    <source>
        <dbReference type="SAM" id="MobiDB-lite"/>
    </source>
</evidence>
<dbReference type="EMBL" id="JAODUO010000677">
    <property type="protein sequence ID" value="KAK2176168.1"/>
    <property type="molecule type" value="Genomic_DNA"/>
</dbReference>
<feature type="compositionally biased region" description="Basic and acidic residues" evidence="4">
    <location>
        <begin position="494"/>
        <end position="515"/>
    </location>
</feature>
<organism evidence="6 7">
    <name type="scientific">Ridgeia piscesae</name>
    <name type="common">Tubeworm</name>
    <dbReference type="NCBI Taxonomy" id="27915"/>
    <lineage>
        <taxon>Eukaryota</taxon>
        <taxon>Metazoa</taxon>
        <taxon>Spiralia</taxon>
        <taxon>Lophotrochozoa</taxon>
        <taxon>Annelida</taxon>
        <taxon>Polychaeta</taxon>
        <taxon>Sedentaria</taxon>
        <taxon>Canalipalpata</taxon>
        <taxon>Sabellida</taxon>
        <taxon>Siboglinidae</taxon>
        <taxon>Ridgeia</taxon>
    </lineage>
</organism>
<dbReference type="PROSITE" id="PS50864">
    <property type="entry name" value="SAND"/>
    <property type="match status" value="1"/>
</dbReference>
<dbReference type="AlphaFoldDB" id="A0AAD9NPP0"/>
<feature type="region of interest" description="Disordered" evidence="4">
    <location>
        <begin position="427"/>
        <end position="529"/>
    </location>
</feature>
<name>A0AAD9NPP0_RIDPI</name>
<dbReference type="Gene3D" id="3.10.390.10">
    <property type="entry name" value="SAND domain-like"/>
    <property type="match status" value="1"/>
</dbReference>
<keyword evidence="2" id="KW-0804">Transcription</keyword>
<feature type="compositionally biased region" description="Basic and acidic residues" evidence="4">
    <location>
        <begin position="175"/>
        <end position="202"/>
    </location>
</feature>
<comment type="caution">
    <text evidence="6">The sequence shown here is derived from an EMBL/GenBank/DDBJ whole genome shotgun (WGS) entry which is preliminary data.</text>
</comment>
<sequence length="743" mass="79236">MKCPKTATDDRDDLVLDVQCGSNTALVHLSKLRQGSRAASVLFEGRWLSPNQFQCVSGRRTTKDWKRSIRHHGKTLRQLMGQGVLTVDPPACDCATCKGNATKENTSPDVARVAAKPYESAESRVKDETTVATPGGGGSIVTVAATKGAVVVSALLDKTRDTQQCARAMVVKLPRRGDSKDRETPQHKHAKVDLAENEKPRDIVTSTTTPEGHRASDAETVRQVAHEAEKKTDDGAIAPEEKTPSAITDKTRVVDAPAPEARTKDVVVTAATSFTDMFRAAQRSSGVSPPASCDVTSADSDRAVKASTSPVAFHEVASGKSPKTGSDRHTPEARLPCLHHVTQDVDKHRVVDSCATEIRPVRLDSLGMTAPSIYQFRTSLDNSGTRLSLADGGHVTDECARVTSRPHAVTATTSVYNGLMTTSLAVSSRLADPKRDDNPEKKTTDDGKTRVSTSLGNIAKKHGSSREKSSTTSPPGDSNRGEKRASTSSADEFSPEKRQRHSAADERTLKAEHTHAHSPKHRLTKTPEHDAAPTHALIGSRAVGDLKASLNPWSELAEKSNYLGGMGIDWPLARSLYAALPYSSSAASLPGYCTGLCCNPYVGHVPGMPLLCGSTCQQPFCFSCYPMLPTKPLHGCLGGSLRPTLSSAAVTPCGMLCPSLPLGYGADQPQDTLGYLKLHELAGLAPAYGLAGDALAQSLAATTATSPARRRHTSTEATQRSKTKRKCGDVTLVERPLDLSVRN</sequence>
<dbReference type="SUPFAM" id="SSF63763">
    <property type="entry name" value="SAND domain-like"/>
    <property type="match status" value="1"/>
</dbReference>
<feature type="domain" description="SAND" evidence="5">
    <location>
        <begin position="6"/>
        <end position="86"/>
    </location>
</feature>
<dbReference type="GO" id="GO:0046872">
    <property type="term" value="F:metal ion binding"/>
    <property type="evidence" value="ECO:0007669"/>
    <property type="project" value="UniProtKB-KW"/>
</dbReference>
<dbReference type="InterPro" id="IPR010919">
    <property type="entry name" value="SAND-like_dom_sf"/>
</dbReference>
<dbReference type="GO" id="GO:0003677">
    <property type="term" value="F:DNA binding"/>
    <property type="evidence" value="ECO:0007669"/>
    <property type="project" value="UniProtKB-KW"/>
</dbReference>
<dbReference type="PANTHER" id="PTHR10417:SF15">
    <property type="entry name" value="STERILE ALPHA MOTIF DOMAIN-CONTAINING 11"/>
    <property type="match status" value="1"/>
</dbReference>
<feature type="region of interest" description="Disordered" evidence="4">
    <location>
        <begin position="702"/>
        <end position="726"/>
    </location>
</feature>
<dbReference type="SMART" id="SM00258">
    <property type="entry name" value="SAND"/>
    <property type="match status" value="1"/>
</dbReference>
<proteinExistence type="predicted"/>
<keyword evidence="3" id="KW-0539">Nucleus</keyword>
<dbReference type="Proteomes" id="UP001209878">
    <property type="component" value="Unassembled WGS sequence"/>
</dbReference>
<dbReference type="Pfam" id="PF01342">
    <property type="entry name" value="SAND"/>
    <property type="match status" value="1"/>
</dbReference>
<evidence type="ECO:0000256" key="1">
    <source>
        <dbReference type="ARBA" id="ARBA00023015"/>
    </source>
</evidence>
<dbReference type="PANTHER" id="PTHR10417">
    <property type="entry name" value="GLUCOCORTICOID MODULATORY ELEMENT-BINDING PROTEIN"/>
    <property type="match status" value="1"/>
</dbReference>
<protein>
    <recommendedName>
        <fullName evidence="5">SAND domain-containing protein</fullName>
    </recommendedName>
</protein>
<evidence type="ECO:0000256" key="2">
    <source>
        <dbReference type="ARBA" id="ARBA00023163"/>
    </source>
</evidence>
<keyword evidence="1" id="KW-0805">Transcription regulation</keyword>
<reference evidence="6" key="1">
    <citation type="journal article" date="2023" name="Mol. Biol. Evol.">
        <title>Third-Generation Sequencing Reveals the Adaptive Role of the Epigenome in Three Deep-Sea Polychaetes.</title>
        <authorList>
            <person name="Perez M."/>
            <person name="Aroh O."/>
            <person name="Sun Y."/>
            <person name="Lan Y."/>
            <person name="Juniper S.K."/>
            <person name="Young C.R."/>
            <person name="Angers B."/>
            <person name="Qian P.Y."/>
        </authorList>
    </citation>
    <scope>NUCLEOTIDE SEQUENCE</scope>
    <source>
        <strain evidence="6">R07B-5</strain>
    </source>
</reference>
<evidence type="ECO:0000313" key="6">
    <source>
        <dbReference type="EMBL" id="KAK2176168.1"/>
    </source>
</evidence>
<feature type="region of interest" description="Disordered" evidence="4">
    <location>
        <begin position="175"/>
        <end position="220"/>
    </location>
</feature>
<feature type="compositionally biased region" description="Basic and acidic residues" evidence="4">
    <location>
        <begin position="431"/>
        <end position="449"/>
    </location>
</feature>
<evidence type="ECO:0000313" key="7">
    <source>
        <dbReference type="Proteomes" id="UP001209878"/>
    </source>
</evidence>
<gene>
    <name evidence="6" type="ORF">NP493_677g00042</name>
</gene>
<dbReference type="InterPro" id="IPR000770">
    <property type="entry name" value="SAND_dom"/>
</dbReference>
<keyword evidence="7" id="KW-1185">Reference proteome</keyword>
<evidence type="ECO:0000259" key="5">
    <source>
        <dbReference type="PROSITE" id="PS50864"/>
    </source>
</evidence>
<feature type="compositionally biased region" description="Basic and acidic residues" evidence="4">
    <location>
        <begin position="211"/>
        <end position="220"/>
    </location>
</feature>
<accession>A0AAD9NPP0</accession>
<evidence type="ECO:0000256" key="3">
    <source>
        <dbReference type="ARBA" id="ARBA00023242"/>
    </source>
</evidence>